<dbReference type="Proteomes" id="UP000001600">
    <property type="component" value="Plasmid pAtK84c"/>
</dbReference>
<name>B9JPQ1_RHIR8</name>
<dbReference type="AlphaFoldDB" id="B9JPQ1"/>
<evidence type="ECO:0000313" key="2">
    <source>
        <dbReference type="EMBL" id="ACM31120.1"/>
    </source>
</evidence>
<feature type="region of interest" description="Disordered" evidence="1">
    <location>
        <begin position="1"/>
        <end position="20"/>
    </location>
</feature>
<gene>
    <name evidence="2" type="ordered locus">Arad_12039</name>
</gene>
<sequence length="84" mass="9539">MPSRSGRPYGDCRTSQSAVRPPIGHRQFSYTENCYPANHIIHFYHYISTTYITYESDHTAIISDSISSDDRSRTPKTEHSGKSA</sequence>
<dbReference type="EMBL" id="CP000631">
    <property type="protein sequence ID" value="ACM31120.1"/>
    <property type="molecule type" value="Genomic_DNA"/>
</dbReference>
<evidence type="ECO:0000313" key="3">
    <source>
        <dbReference type="Proteomes" id="UP000001600"/>
    </source>
</evidence>
<keyword evidence="2" id="KW-0614">Plasmid</keyword>
<feature type="compositionally biased region" description="Basic and acidic residues" evidence="1">
    <location>
        <begin position="68"/>
        <end position="84"/>
    </location>
</feature>
<dbReference type="KEGG" id="ara:Arad_12039"/>
<reference evidence="2 3" key="1">
    <citation type="journal article" date="2009" name="J. Bacteriol.">
        <title>Genome sequences of three Agrobacterium biovars help elucidate the evolution of multichromosome genomes in bacteria.</title>
        <authorList>
            <person name="Slater S.C."/>
            <person name="Goldman B.S."/>
            <person name="Goodner B."/>
            <person name="Setubal J.C."/>
            <person name="Farrand S.K."/>
            <person name="Nester E.W."/>
            <person name="Burr T.J."/>
            <person name="Banta L."/>
            <person name="Dickerman A.W."/>
            <person name="Paulsen I."/>
            <person name="Otten L."/>
            <person name="Suen G."/>
            <person name="Welch R."/>
            <person name="Almeida N.F."/>
            <person name="Arnold F."/>
            <person name="Burton O.T."/>
            <person name="Du Z."/>
            <person name="Ewing A."/>
            <person name="Godsy E."/>
            <person name="Heisel S."/>
            <person name="Houmiel K.L."/>
            <person name="Jhaveri J."/>
            <person name="Lu J."/>
            <person name="Miller N.M."/>
            <person name="Norton S."/>
            <person name="Chen Q."/>
            <person name="Phoolcharoen W."/>
            <person name="Ohlin V."/>
            <person name="Ondrusek D."/>
            <person name="Pride N."/>
            <person name="Stricklin S.L."/>
            <person name="Sun J."/>
            <person name="Wheeler C."/>
            <person name="Wilson L."/>
            <person name="Zhu H."/>
            <person name="Wood D.W."/>
        </authorList>
    </citation>
    <scope>NUCLEOTIDE SEQUENCE [LARGE SCALE GENOMIC DNA]</scope>
    <source>
        <strain evidence="3">K84 / ATCC BAA-868</strain>
        <plasmid evidence="2 3">pAtK84c</plasmid>
    </source>
</reference>
<geneLocation type="plasmid" evidence="2 3">
    <name>pAtK84c</name>
</geneLocation>
<organism evidence="2 3">
    <name type="scientific">Rhizobium rhizogenes (strain K84 / ATCC BAA-868)</name>
    <name type="common">Agrobacterium radiobacter</name>
    <dbReference type="NCBI Taxonomy" id="311403"/>
    <lineage>
        <taxon>Bacteria</taxon>
        <taxon>Pseudomonadati</taxon>
        <taxon>Pseudomonadota</taxon>
        <taxon>Alphaproteobacteria</taxon>
        <taxon>Hyphomicrobiales</taxon>
        <taxon>Rhizobiaceae</taxon>
        <taxon>Rhizobium/Agrobacterium group</taxon>
        <taxon>Rhizobium</taxon>
    </lineage>
</organism>
<protein>
    <submittedName>
        <fullName evidence="2">Uncharacterized protein</fullName>
    </submittedName>
</protein>
<feature type="region of interest" description="Disordered" evidence="1">
    <location>
        <begin position="63"/>
        <end position="84"/>
    </location>
</feature>
<proteinExistence type="predicted"/>
<dbReference type="HOGENOM" id="CLU_2520238_0_0_5"/>
<evidence type="ECO:0000256" key="1">
    <source>
        <dbReference type="SAM" id="MobiDB-lite"/>
    </source>
</evidence>
<accession>B9JPQ1</accession>